<evidence type="ECO:0000259" key="6">
    <source>
        <dbReference type="PROSITE" id="PS50011"/>
    </source>
</evidence>
<protein>
    <submittedName>
        <fullName evidence="7">Serine/threonine protein kinase</fullName>
    </submittedName>
</protein>
<evidence type="ECO:0000313" key="8">
    <source>
        <dbReference type="Proteomes" id="UP000663090"/>
    </source>
</evidence>
<keyword evidence="7" id="KW-0723">Serine/threonine-protein kinase</keyword>
<organism evidence="7 8">
    <name type="scientific">Myxococcus landrumensis</name>
    <dbReference type="NCBI Taxonomy" id="2813577"/>
    <lineage>
        <taxon>Bacteria</taxon>
        <taxon>Pseudomonadati</taxon>
        <taxon>Myxococcota</taxon>
        <taxon>Myxococcia</taxon>
        <taxon>Myxococcales</taxon>
        <taxon>Cystobacterineae</taxon>
        <taxon>Myxococcaceae</taxon>
        <taxon>Myxococcus</taxon>
    </lineage>
</organism>
<sequence length="1039" mass="113610">MQPCPQESTLTDLLSGLLAGEQRVQVLAHVEACSGCRWVLAAGGGTETQVAGASSSTGESPFQSLSPGTRVSRYVVRAKLGAGAMGVVYAADDPELGRRVALKMLRPEGNHKAKLQQRLLREAQALARLSHPNVVTLFDVGMHDDGIFLAMELIDGVTLKEWMQRRHPWEEVLQVFLDAGKGLEAAHSAGLVHRDFKPANVLMGNDGRVFVTDFGIARSLDQNSEEDFEKPSSLEIKLQPSDPLTQTGQILGTPAYLAPELVHGQRGDARSDEFSYCVALHEALFGERPFRGNTLHELAEAARRGKVTSPQEGGTVPPHVLRALRQGLSGRPEDRFPTMRALLAALAPLPRRKHERIFGAVLLTGVLGAVATYGVVEYQRKATCAVEVEKSLVAWGPVQREQMHEAFLATGVFYASQAWSDLAITLDAYTAQWRALRTESCMAAKGEDAHQAQQTSACLDARLWQFAAITNVLQKADTPTVQNARQIAASLEGLSGCRDAQGFSSRPQPPDGLRPQVDAVRSKLVQVRTHHLANRLTEALALSTTLIEEQQGIGYKPLEAEVFLSHGMLLSSLGNTKEAEKFIYPALWAAEAAHDDETAARAWLEVVTLEAGAPRARPDEVEKLIQHARAAVARLGRERFPDITTDLHISLATIRRMHGQLFEAEREALEGLDFARERLAADNLRIPHLIHELGQIDSIQGNNKAALQSHRQALELREKILGPNNSALATSYNQIAHVSFMLGLRAEAVQASNKALAHLEASSSQGMSVMATTLVNLARIARIEGRAEEAQHQLDRASQLLERMRAPDHISVVHVLTEQALLAQEQGHDEQALRLASDAVKRIETDLGPDTEEVVLPLTIRGKIHLRARRHPEARRDLQAALKREEKIWGPEGKHMGTVLLSLSELALATQSPKEALASCVRVQMFVLRTQGDRTLAAANALSCRGEAHLAMGTASDAIQVLERAWGIHQNLGAPQDPKVVGKTAFLLARAYLEVKTSPDRAKALAMAEESRSLFASVSSRAQTELKEVEAWQKREARP</sequence>
<keyword evidence="4 5" id="KW-0067">ATP-binding</keyword>
<dbReference type="PROSITE" id="PS00108">
    <property type="entry name" value="PROTEIN_KINASE_ST"/>
    <property type="match status" value="1"/>
</dbReference>
<dbReference type="PANTHER" id="PTHR43289:SF6">
    <property type="entry name" value="SERINE_THREONINE-PROTEIN KINASE NEKL-3"/>
    <property type="match status" value="1"/>
</dbReference>
<dbReference type="InterPro" id="IPR011009">
    <property type="entry name" value="Kinase-like_dom_sf"/>
</dbReference>
<evidence type="ECO:0000256" key="2">
    <source>
        <dbReference type="ARBA" id="ARBA00022741"/>
    </source>
</evidence>
<dbReference type="Proteomes" id="UP000663090">
    <property type="component" value="Chromosome"/>
</dbReference>
<keyword evidence="3 7" id="KW-0418">Kinase</keyword>
<dbReference type="CDD" id="cd14014">
    <property type="entry name" value="STKc_PknB_like"/>
    <property type="match status" value="1"/>
</dbReference>
<reference evidence="7 8" key="1">
    <citation type="submission" date="2021-02" db="EMBL/GenBank/DDBJ databases">
        <title>De Novo genome assembly of isolated myxobacteria.</title>
        <authorList>
            <person name="Stevens D.C."/>
        </authorList>
    </citation>
    <scope>NUCLEOTIDE SEQUENCE [LARGE SCALE GENOMIC DNA]</scope>
    <source>
        <strain evidence="7 8">SCHIC003</strain>
    </source>
</reference>
<dbReference type="InterPro" id="IPR000719">
    <property type="entry name" value="Prot_kinase_dom"/>
</dbReference>
<dbReference type="Gene3D" id="3.30.200.20">
    <property type="entry name" value="Phosphorylase Kinase, domain 1"/>
    <property type="match status" value="1"/>
</dbReference>
<dbReference type="SUPFAM" id="SSF48452">
    <property type="entry name" value="TPR-like"/>
    <property type="match status" value="2"/>
</dbReference>
<dbReference type="PROSITE" id="PS50011">
    <property type="entry name" value="PROTEIN_KINASE_DOM"/>
    <property type="match status" value="1"/>
</dbReference>
<evidence type="ECO:0000256" key="4">
    <source>
        <dbReference type="ARBA" id="ARBA00022840"/>
    </source>
</evidence>
<evidence type="ECO:0000256" key="3">
    <source>
        <dbReference type="ARBA" id="ARBA00022777"/>
    </source>
</evidence>
<feature type="binding site" evidence="5">
    <location>
        <position position="103"/>
    </location>
    <ligand>
        <name>ATP</name>
        <dbReference type="ChEBI" id="CHEBI:30616"/>
    </ligand>
</feature>
<dbReference type="Gene3D" id="1.25.40.10">
    <property type="entry name" value="Tetratricopeptide repeat domain"/>
    <property type="match status" value="2"/>
</dbReference>
<gene>
    <name evidence="7" type="ORF">JY572_25855</name>
</gene>
<dbReference type="PROSITE" id="PS00107">
    <property type="entry name" value="PROTEIN_KINASE_ATP"/>
    <property type="match status" value="1"/>
</dbReference>
<dbReference type="Gene3D" id="1.10.510.10">
    <property type="entry name" value="Transferase(Phosphotransferase) domain 1"/>
    <property type="match status" value="1"/>
</dbReference>
<dbReference type="GO" id="GO:0004674">
    <property type="term" value="F:protein serine/threonine kinase activity"/>
    <property type="evidence" value="ECO:0007669"/>
    <property type="project" value="UniProtKB-KW"/>
</dbReference>
<dbReference type="InterPro" id="IPR008271">
    <property type="entry name" value="Ser/Thr_kinase_AS"/>
</dbReference>
<dbReference type="InterPro" id="IPR017441">
    <property type="entry name" value="Protein_kinase_ATP_BS"/>
</dbReference>
<evidence type="ECO:0000256" key="5">
    <source>
        <dbReference type="PROSITE-ProRule" id="PRU10141"/>
    </source>
</evidence>
<dbReference type="InterPro" id="IPR011990">
    <property type="entry name" value="TPR-like_helical_dom_sf"/>
</dbReference>
<evidence type="ECO:0000256" key="1">
    <source>
        <dbReference type="ARBA" id="ARBA00022679"/>
    </source>
</evidence>
<name>A0ABX7MZD4_9BACT</name>
<feature type="domain" description="Protein kinase" evidence="6">
    <location>
        <begin position="74"/>
        <end position="357"/>
    </location>
</feature>
<dbReference type="PANTHER" id="PTHR43289">
    <property type="entry name" value="MITOGEN-ACTIVATED PROTEIN KINASE KINASE KINASE 20-RELATED"/>
    <property type="match status" value="1"/>
</dbReference>
<dbReference type="SUPFAM" id="SSF56112">
    <property type="entry name" value="Protein kinase-like (PK-like)"/>
    <property type="match status" value="1"/>
</dbReference>
<keyword evidence="8" id="KW-1185">Reference proteome</keyword>
<keyword evidence="2 5" id="KW-0547">Nucleotide-binding</keyword>
<dbReference type="Pfam" id="PF13424">
    <property type="entry name" value="TPR_12"/>
    <property type="match status" value="2"/>
</dbReference>
<proteinExistence type="predicted"/>
<keyword evidence="1" id="KW-0808">Transferase</keyword>
<dbReference type="EMBL" id="CP071091">
    <property type="protein sequence ID" value="QSQ11805.1"/>
    <property type="molecule type" value="Genomic_DNA"/>
</dbReference>
<dbReference type="Pfam" id="PF00069">
    <property type="entry name" value="Pkinase"/>
    <property type="match status" value="1"/>
</dbReference>
<dbReference type="SMART" id="SM00028">
    <property type="entry name" value="TPR"/>
    <property type="match status" value="6"/>
</dbReference>
<evidence type="ECO:0000313" key="7">
    <source>
        <dbReference type="EMBL" id="QSQ11805.1"/>
    </source>
</evidence>
<dbReference type="InterPro" id="IPR019734">
    <property type="entry name" value="TPR_rpt"/>
</dbReference>
<accession>A0ABX7MZD4</accession>